<dbReference type="Proteomes" id="UP001595897">
    <property type="component" value="Unassembled WGS sequence"/>
</dbReference>
<reference evidence="3" key="1">
    <citation type="journal article" date="2019" name="Int. J. Syst. Evol. Microbiol.">
        <title>The Global Catalogue of Microorganisms (GCM) 10K type strain sequencing project: providing services to taxonomists for standard genome sequencing and annotation.</title>
        <authorList>
            <consortium name="The Broad Institute Genomics Platform"/>
            <consortium name="The Broad Institute Genome Sequencing Center for Infectious Disease"/>
            <person name="Wu L."/>
            <person name="Ma J."/>
        </authorList>
    </citation>
    <scope>NUCLEOTIDE SEQUENCE [LARGE SCALE GENOMIC DNA]</scope>
    <source>
        <strain evidence="3">KACC 12507</strain>
    </source>
</reference>
<feature type="transmembrane region" description="Helical" evidence="1">
    <location>
        <begin position="399"/>
        <end position="416"/>
    </location>
</feature>
<keyword evidence="1" id="KW-1133">Transmembrane helix</keyword>
<sequence length="466" mass="53511">MAWIPCVSGTLDFSRFSVDLVQRSQKDDIDFPVSASYVDEHDISRVVPRVRHCITSTVYDWKDLPESQSDKKTSGKYRIITLSETNEQGDLEGDAFIVLHDYVLQDEQFSGDILNPLRALEDDISKYRQAITENLYSPSFVLQTSDVAKQKKKIRKSILSCANTRLRNHIYHVKYLIKPSGITLLKYQDRLDIDNLNYVQDADLFEKRLHHKFVAEKTTFIFLKSILHIHKHHNENEDNITSVHAINHDNPRLTAFRLIEDMQKTAIEIKNKEIQKAGVTEHYFDGFVSYCHSLILSLLRMEVLDSKDAKHFIAFFNNMLNSWRSISERNQAEKDALKEGNTEFLQLTSLFVASVALMIFTFIRYASAMTAGASDQNVESRQAHWILEFFEQPSGILDIVFWIFVSVLGMICFRLASNPNSPVRRLANSVIQSKHFGLAGLRKLLIFIIATGSTLIFYLSYLALNA</sequence>
<proteinExistence type="predicted"/>
<name>A0ABV9LXI1_9ALTE</name>
<organism evidence="2 3">
    <name type="scientific">Glaciecola siphonariae</name>
    <dbReference type="NCBI Taxonomy" id="521012"/>
    <lineage>
        <taxon>Bacteria</taxon>
        <taxon>Pseudomonadati</taxon>
        <taxon>Pseudomonadota</taxon>
        <taxon>Gammaproteobacteria</taxon>
        <taxon>Alteromonadales</taxon>
        <taxon>Alteromonadaceae</taxon>
        <taxon>Glaciecola</taxon>
    </lineage>
</organism>
<feature type="transmembrane region" description="Helical" evidence="1">
    <location>
        <begin position="344"/>
        <end position="366"/>
    </location>
</feature>
<keyword evidence="1" id="KW-0472">Membrane</keyword>
<dbReference type="EMBL" id="JBHSGU010000005">
    <property type="protein sequence ID" value="MFC4700854.1"/>
    <property type="molecule type" value="Genomic_DNA"/>
</dbReference>
<keyword evidence="3" id="KW-1185">Reference proteome</keyword>
<feature type="transmembrane region" description="Helical" evidence="1">
    <location>
        <begin position="444"/>
        <end position="464"/>
    </location>
</feature>
<evidence type="ECO:0000313" key="3">
    <source>
        <dbReference type="Proteomes" id="UP001595897"/>
    </source>
</evidence>
<evidence type="ECO:0000313" key="2">
    <source>
        <dbReference type="EMBL" id="MFC4700854.1"/>
    </source>
</evidence>
<comment type="caution">
    <text evidence="2">The sequence shown here is derived from an EMBL/GenBank/DDBJ whole genome shotgun (WGS) entry which is preliminary data.</text>
</comment>
<evidence type="ECO:0000256" key="1">
    <source>
        <dbReference type="SAM" id="Phobius"/>
    </source>
</evidence>
<protein>
    <submittedName>
        <fullName evidence="2">Uncharacterized protein</fullName>
    </submittedName>
</protein>
<gene>
    <name evidence="2" type="ORF">ACFO4O_11840</name>
</gene>
<accession>A0ABV9LXI1</accession>
<keyword evidence="1" id="KW-0812">Transmembrane</keyword>
<dbReference type="RefSeq" id="WP_382408772.1">
    <property type="nucleotide sequence ID" value="NZ_JBHSGU010000005.1"/>
</dbReference>